<protein>
    <submittedName>
        <fullName evidence="1">Chloramphenicol acetyltransferase</fullName>
    </submittedName>
</protein>
<dbReference type="AlphaFoldDB" id="E1SWL6"/>
<evidence type="ECO:0000313" key="2">
    <source>
        <dbReference type="Proteomes" id="UP000006683"/>
    </source>
</evidence>
<dbReference type="PANTHER" id="PTHR38474">
    <property type="entry name" value="SLR0299 PROTEIN"/>
    <property type="match status" value="1"/>
</dbReference>
<dbReference type="OrthoDB" id="9801766at2"/>
<dbReference type="STRING" id="550540.Fbal_3279"/>
<reference evidence="1 2" key="1">
    <citation type="journal article" date="2010" name="Stand. Genomic Sci.">
        <title>Complete genome sequence of Ferrimonas balearica type strain (PAT).</title>
        <authorList>
            <person name="Nolan M."/>
            <person name="Sikorski J."/>
            <person name="Davenport K."/>
            <person name="Lucas S."/>
            <person name="Glavina Del Rio T."/>
            <person name="Tice H."/>
            <person name="Cheng J."/>
            <person name="Goodwin L."/>
            <person name="Pitluck S."/>
            <person name="Liolios K."/>
            <person name="Ivanova N."/>
            <person name="Mavromatis K."/>
            <person name="Ovchinnikova G."/>
            <person name="Pati A."/>
            <person name="Chen A."/>
            <person name="Palaniappan K."/>
            <person name="Land M."/>
            <person name="Hauser L."/>
            <person name="Chang Y."/>
            <person name="Jeffries C."/>
            <person name="Tapia R."/>
            <person name="Brettin T."/>
            <person name="Detter J."/>
            <person name="Han C."/>
            <person name="Yasawong M."/>
            <person name="Rohde M."/>
            <person name="Tindall B."/>
            <person name="Goker M."/>
            <person name="Woyke T."/>
            <person name="Bristow J."/>
            <person name="Eisen J."/>
            <person name="Markowitz V."/>
            <person name="Hugenholtz P."/>
            <person name="Kyrpides N."/>
            <person name="Klenk H."/>
            <person name="Lapidus A."/>
        </authorList>
    </citation>
    <scope>NUCLEOTIDE SEQUENCE [LARGE SCALE GENOMIC DNA]</scope>
    <source>
        <strain evidence="2">DSM 9799 / CCM 4581 / KCTC 23876 / PAT</strain>
    </source>
</reference>
<dbReference type="InterPro" id="IPR001707">
    <property type="entry name" value="Cmp_AcTrfase"/>
</dbReference>
<name>E1SWL6_FERBD</name>
<accession>E1SWL6</accession>
<dbReference type="InterPro" id="IPR023213">
    <property type="entry name" value="CAT-like_dom_sf"/>
</dbReference>
<dbReference type="KEGG" id="fbl:Fbal_3279"/>
<dbReference type="HOGENOM" id="CLU_093121_0_0_6"/>
<dbReference type="EMBL" id="CP002209">
    <property type="protein sequence ID" value="ADN77478.1"/>
    <property type="molecule type" value="Genomic_DNA"/>
</dbReference>
<dbReference type="RefSeq" id="WP_013346784.1">
    <property type="nucleotide sequence ID" value="NC_014541.1"/>
</dbReference>
<dbReference type="GeneID" id="67184058"/>
<dbReference type="GO" id="GO:0008811">
    <property type="term" value="F:chloramphenicol O-acetyltransferase activity"/>
    <property type="evidence" value="ECO:0007669"/>
    <property type="project" value="InterPro"/>
</dbReference>
<dbReference type="Proteomes" id="UP000006683">
    <property type="component" value="Chromosome"/>
</dbReference>
<dbReference type="Gene3D" id="3.30.559.10">
    <property type="entry name" value="Chloramphenicol acetyltransferase-like domain"/>
    <property type="match status" value="1"/>
</dbReference>
<gene>
    <name evidence="1" type="ordered locus">Fbal_3279</name>
</gene>
<proteinExistence type="predicted"/>
<keyword evidence="2" id="KW-1185">Reference proteome</keyword>
<dbReference type="PANTHER" id="PTHR38474:SF1">
    <property type="entry name" value="SLR0299 PROTEIN"/>
    <property type="match status" value="1"/>
</dbReference>
<dbReference type="SMART" id="SM01059">
    <property type="entry name" value="CAT"/>
    <property type="match status" value="1"/>
</dbReference>
<evidence type="ECO:0000313" key="1">
    <source>
        <dbReference type="EMBL" id="ADN77478.1"/>
    </source>
</evidence>
<organism evidence="1 2">
    <name type="scientific">Ferrimonas balearica (strain DSM 9799 / CCM 4581 / KCTC 23876 / PAT)</name>
    <dbReference type="NCBI Taxonomy" id="550540"/>
    <lineage>
        <taxon>Bacteria</taxon>
        <taxon>Pseudomonadati</taxon>
        <taxon>Pseudomonadota</taxon>
        <taxon>Gammaproteobacteria</taxon>
        <taxon>Alteromonadales</taxon>
        <taxon>Ferrimonadaceae</taxon>
        <taxon>Ferrimonas</taxon>
    </lineage>
</organism>
<dbReference type="eggNOG" id="COG4845">
    <property type="taxonomic scope" value="Bacteria"/>
</dbReference>
<sequence>MHPRFPPNFPRQQQFEHYQDTALPYVGICADLDVHHLLAYCRQHQLSAYRAILFACTRVTEELTWMRWRIRDGGVVEHQQLDCAVTAMGEDQQVRFTSIPWQPDWASFNAAAEAVLAQASGSDQLYNGSPEGTDNLVYHSCVPWLRFTQMVQPMPMNPACSVPRIMWGKYDVQPERTLMPLIIQAHHGLADGLHLAQFFQVLQSYLDAPERWLTV</sequence>
<dbReference type="SUPFAM" id="SSF52777">
    <property type="entry name" value="CoA-dependent acyltransferases"/>
    <property type="match status" value="1"/>
</dbReference>
<keyword evidence="1" id="KW-0808">Transferase</keyword>
<dbReference type="Pfam" id="PF00302">
    <property type="entry name" value="CAT"/>
    <property type="match status" value="1"/>
</dbReference>